<dbReference type="SUPFAM" id="SSF52540">
    <property type="entry name" value="P-loop containing nucleoside triphosphate hydrolases"/>
    <property type="match status" value="1"/>
</dbReference>
<evidence type="ECO:0000313" key="7">
    <source>
        <dbReference type="Proteomes" id="UP001341840"/>
    </source>
</evidence>
<dbReference type="InterPro" id="IPR042197">
    <property type="entry name" value="Apaf_helical"/>
</dbReference>
<dbReference type="InterPro" id="IPR055414">
    <property type="entry name" value="LRR_R13L4/SHOC2-like"/>
</dbReference>
<name>A0ABU6TRL0_9FABA</name>
<dbReference type="Gene3D" id="3.80.10.10">
    <property type="entry name" value="Ribonuclease Inhibitor"/>
    <property type="match status" value="3"/>
</dbReference>
<keyword evidence="2" id="KW-0677">Repeat</keyword>
<dbReference type="PANTHER" id="PTHR36766">
    <property type="entry name" value="PLANT BROAD-SPECTRUM MILDEW RESISTANCE PROTEIN RPW8"/>
    <property type="match status" value="1"/>
</dbReference>
<protein>
    <recommendedName>
        <fullName evidence="8">Disease resistance RPP13-like protein 1</fullName>
    </recommendedName>
</protein>
<evidence type="ECO:0008006" key="8">
    <source>
        <dbReference type="Google" id="ProtNLM"/>
    </source>
</evidence>
<dbReference type="Gene3D" id="1.10.8.430">
    <property type="entry name" value="Helical domain of apoptotic protease-activating factors"/>
    <property type="match status" value="1"/>
</dbReference>
<dbReference type="InterPro" id="IPR036388">
    <property type="entry name" value="WH-like_DNA-bd_sf"/>
</dbReference>
<dbReference type="InterPro" id="IPR027417">
    <property type="entry name" value="P-loop_NTPase"/>
</dbReference>
<keyword evidence="7" id="KW-1185">Reference proteome</keyword>
<evidence type="ECO:0000259" key="5">
    <source>
        <dbReference type="Pfam" id="PF23598"/>
    </source>
</evidence>
<feature type="domain" description="Disease resistance R13L4/SHOC-2-like LRR" evidence="5">
    <location>
        <begin position="202"/>
        <end position="386"/>
    </location>
</feature>
<dbReference type="Pfam" id="PF23598">
    <property type="entry name" value="LRR_14"/>
    <property type="match status" value="1"/>
</dbReference>
<dbReference type="EMBL" id="JASCZI010091715">
    <property type="protein sequence ID" value="MED6151060.1"/>
    <property type="molecule type" value="Genomic_DNA"/>
</dbReference>
<dbReference type="PRINTS" id="PR00364">
    <property type="entry name" value="DISEASERSIST"/>
</dbReference>
<dbReference type="SMART" id="SM00369">
    <property type="entry name" value="LRR_TYP"/>
    <property type="match status" value="2"/>
</dbReference>
<keyword evidence="1" id="KW-0433">Leucine-rich repeat</keyword>
<dbReference type="Gene3D" id="1.10.10.10">
    <property type="entry name" value="Winged helix-like DNA-binding domain superfamily/Winged helix DNA-binding domain"/>
    <property type="match status" value="1"/>
</dbReference>
<evidence type="ECO:0000256" key="3">
    <source>
        <dbReference type="ARBA" id="ARBA00022821"/>
    </source>
</evidence>
<dbReference type="Pfam" id="PF23559">
    <property type="entry name" value="WHD_DRP"/>
    <property type="match status" value="1"/>
</dbReference>
<dbReference type="InterPro" id="IPR003591">
    <property type="entry name" value="Leu-rich_rpt_typical-subtyp"/>
</dbReference>
<comment type="caution">
    <text evidence="6">The sequence shown here is derived from an EMBL/GenBank/DDBJ whole genome shotgun (WGS) entry which is preliminary data.</text>
</comment>
<accession>A0ABU6TRL0</accession>
<evidence type="ECO:0000259" key="4">
    <source>
        <dbReference type="Pfam" id="PF23559"/>
    </source>
</evidence>
<sequence>MVLVTTRDNNVADVVKTIPAYKLGLLSKEDSWSLFVKCAYLSTKSKDYLTLEHVGRELVRKCKGLPLAVKALGSLLRTTNNDEIEWDSVLKSELREVFEDRDDMIIPSLRISYHYLPSNLKRCFVYCSLLPKDCVFDKDELVLLWMAEELLQPKRRKNLEEIGCEYFDQLVARVKDVRTFLEVTLGRKDPFNMENAPHIFSSQLNCLRVLSFNTFPLYSLPDSIGELIHLRYLDLSYTPITTLPDELCNLYNLQTLKLKNYRWLKKLPNNMQDLVNLRHLDIEGAGIEEMPKGISKMKNLQFLSDYIVSKHAKNNGIEELGALANIQKSLRICQLENIIDGDQALEAKITEKKNIRCLDLTWSSNGDMVDSQDILNNLRPHTNLRAINRRHLCLCNLYELRHMRAEFYKYDEASSSCGAPFPMLENLSFSNMDCWEEWLSVSSEFELDAFPKLKVLDMENYPKLKGDLPSKLPALETLRIERCDQFGFALPRADGMLELSVDGSQQVEAVFEAIARNQLNSLQNLNISNCDSSISFPGACLPSSLQNLDISCCPYLEFPKPPPQQHESLQLVSRHNSCNSLTSFTLASFLDLTTLTISSCKNMRSLEAASISSLRSLRIDNCPIF</sequence>
<proteinExistence type="predicted"/>
<dbReference type="SUPFAM" id="SSF52058">
    <property type="entry name" value="L domain-like"/>
    <property type="match status" value="1"/>
</dbReference>
<dbReference type="InterPro" id="IPR032675">
    <property type="entry name" value="LRR_dom_sf"/>
</dbReference>
<organism evidence="6 7">
    <name type="scientific">Stylosanthes scabra</name>
    <dbReference type="NCBI Taxonomy" id="79078"/>
    <lineage>
        <taxon>Eukaryota</taxon>
        <taxon>Viridiplantae</taxon>
        <taxon>Streptophyta</taxon>
        <taxon>Embryophyta</taxon>
        <taxon>Tracheophyta</taxon>
        <taxon>Spermatophyta</taxon>
        <taxon>Magnoliopsida</taxon>
        <taxon>eudicotyledons</taxon>
        <taxon>Gunneridae</taxon>
        <taxon>Pentapetalae</taxon>
        <taxon>rosids</taxon>
        <taxon>fabids</taxon>
        <taxon>Fabales</taxon>
        <taxon>Fabaceae</taxon>
        <taxon>Papilionoideae</taxon>
        <taxon>50 kb inversion clade</taxon>
        <taxon>dalbergioids sensu lato</taxon>
        <taxon>Dalbergieae</taxon>
        <taxon>Pterocarpus clade</taxon>
        <taxon>Stylosanthes</taxon>
    </lineage>
</organism>
<reference evidence="6 7" key="1">
    <citation type="journal article" date="2023" name="Plants (Basel)">
        <title>Bridging the Gap: Combining Genomics and Transcriptomics Approaches to Understand Stylosanthes scabra, an Orphan Legume from the Brazilian Caatinga.</title>
        <authorList>
            <person name="Ferreira-Neto J.R.C."/>
            <person name="da Silva M.D."/>
            <person name="Binneck E."/>
            <person name="de Melo N.F."/>
            <person name="da Silva R.H."/>
            <person name="de Melo A.L.T.M."/>
            <person name="Pandolfi V."/>
            <person name="Bustamante F.O."/>
            <person name="Brasileiro-Vidal A.C."/>
            <person name="Benko-Iseppon A.M."/>
        </authorList>
    </citation>
    <scope>NUCLEOTIDE SEQUENCE [LARGE SCALE GENOMIC DNA]</scope>
    <source>
        <tissue evidence="6">Leaves</tissue>
    </source>
</reference>
<evidence type="ECO:0000256" key="2">
    <source>
        <dbReference type="ARBA" id="ARBA00022737"/>
    </source>
</evidence>
<evidence type="ECO:0000313" key="6">
    <source>
        <dbReference type="EMBL" id="MED6151060.1"/>
    </source>
</evidence>
<dbReference type="InterPro" id="IPR058922">
    <property type="entry name" value="WHD_DRP"/>
</dbReference>
<evidence type="ECO:0000256" key="1">
    <source>
        <dbReference type="ARBA" id="ARBA00022614"/>
    </source>
</evidence>
<dbReference type="Proteomes" id="UP001341840">
    <property type="component" value="Unassembled WGS sequence"/>
</dbReference>
<dbReference type="PANTHER" id="PTHR36766:SF40">
    <property type="entry name" value="DISEASE RESISTANCE PROTEIN RGA3"/>
    <property type="match status" value="1"/>
</dbReference>
<keyword evidence="3" id="KW-0611">Plant defense</keyword>
<feature type="domain" description="Disease resistance protein winged helix" evidence="4">
    <location>
        <begin position="130"/>
        <end position="173"/>
    </location>
</feature>
<gene>
    <name evidence="6" type="ORF">PIB30_078696</name>
</gene>